<keyword evidence="1" id="KW-0472">Membrane</keyword>
<dbReference type="PROSITE" id="PS50104">
    <property type="entry name" value="TIR"/>
    <property type="match status" value="1"/>
</dbReference>
<evidence type="ECO:0000313" key="3">
    <source>
        <dbReference type="EMBL" id="QDT37603.1"/>
    </source>
</evidence>
<keyword evidence="1" id="KW-1133">Transmembrane helix</keyword>
<dbReference type="GO" id="GO:0007165">
    <property type="term" value="P:signal transduction"/>
    <property type="evidence" value="ECO:0007669"/>
    <property type="project" value="InterPro"/>
</dbReference>
<dbReference type="EMBL" id="CP036268">
    <property type="protein sequence ID" value="QDT37603.1"/>
    <property type="molecule type" value="Genomic_DNA"/>
</dbReference>
<dbReference type="InterPro" id="IPR000157">
    <property type="entry name" value="TIR_dom"/>
</dbReference>
<accession>A0A517R176</accession>
<evidence type="ECO:0000259" key="2">
    <source>
        <dbReference type="PROSITE" id="PS50104"/>
    </source>
</evidence>
<dbReference type="Pfam" id="PF13676">
    <property type="entry name" value="TIR_2"/>
    <property type="match status" value="1"/>
</dbReference>
<gene>
    <name evidence="3" type="ORF">Pan189_19830</name>
</gene>
<dbReference type="RefSeq" id="WP_145363703.1">
    <property type="nucleotide sequence ID" value="NZ_CP036268.1"/>
</dbReference>
<evidence type="ECO:0000256" key="1">
    <source>
        <dbReference type="SAM" id="Phobius"/>
    </source>
</evidence>
<dbReference type="SUPFAM" id="SSF52200">
    <property type="entry name" value="Toll/Interleukin receptor TIR domain"/>
    <property type="match status" value="1"/>
</dbReference>
<protein>
    <recommendedName>
        <fullName evidence="2">TIR domain-containing protein</fullName>
    </recommendedName>
</protein>
<sequence>MSHIFVSYRREDSNWATDRLIGKLRERFGQGSVFHDIDSIEPGHDFRDVLEERLSSCSILLVVVGAGWANATDRHGKRRLTYSDDWVRVEIETALSKKDVVVIPVVLRPAVMPQVDEVPASLADFCFRQELAIFPGSDFEIGFSKLVRSIDRVLRSKGIQLDGDRYRMERGVRRIGRRSLKIGVFISLATVFVIVAAVFALTRGFEFTGVTVGESQQASEADRKDLDRVVKRFTSNPIVPRRESSVEEREVLALGRPDYSNFEIRFDERIWSFQHFDPKTVTESSSYVSAMISDRTLLMVKTSPVKQLRFQSRTTGKDLVFSPKAGCPPSHVESDGSLVDTGIFRTRSKHLCFDVSQIEINEEFSITYRTIYWDAEEEEEPWFGAMSYAGCLRMRIIAIGSEPSFFRNVERKKCSSFDSPLEDCHDGVYVTNDDDSAFLWNMPDPEPFKIYMFFF</sequence>
<keyword evidence="4" id="KW-1185">Reference proteome</keyword>
<reference evidence="3 4" key="1">
    <citation type="submission" date="2019-02" db="EMBL/GenBank/DDBJ databases">
        <title>Deep-cultivation of Planctomycetes and their phenomic and genomic characterization uncovers novel biology.</title>
        <authorList>
            <person name="Wiegand S."/>
            <person name="Jogler M."/>
            <person name="Boedeker C."/>
            <person name="Pinto D."/>
            <person name="Vollmers J."/>
            <person name="Rivas-Marin E."/>
            <person name="Kohn T."/>
            <person name="Peeters S.H."/>
            <person name="Heuer A."/>
            <person name="Rast P."/>
            <person name="Oberbeckmann S."/>
            <person name="Bunk B."/>
            <person name="Jeske O."/>
            <person name="Meyerdierks A."/>
            <person name="Storesund J.E."/>
            <person name="Kallscheuer N."/>
            <person name="Luecker S."/>
            <person name="Lage O.M."/>
            <person name="Pohl T."/>
            <person name="Merkel B.J."/>
            <person name="Hornburger P."/>
            <person name="Mueller R.-W."/>
            <person name="Bruemmer F."/>
            <person name="Labrenz M."/>
            <person name="Spormann A.M."/>
            <person name="Op den Camp H."/>
            <person name="Overmann J."/>
            <person name="Amann R."/>
            <person name="Jetten M.S.M."/>
            <person name="Mascher T."/>
            <person name="Medema M.H."/>
            <person name="Devos D.P."/>
            <person name="Kaster A.-K."/>
            <person name="Ovreas L."/>
            <person name="Rohde M."/>
            <person name="Galperin M.Y."/>
            <person name="Jogler C."/>
        </authorList>
    </citation>
    <scope>NUCLEOTIDE SEQUENCE [LARGE SCALE GENOMIC DNA]</scope>
    <source>
        <strain evidence="3 4">Pan189</strain>
    </source>
</reference>
<feature type="transmembrane region" description="Helical" evidence="1">
    <location>
        <begin position="182"/>
        <end position="201"/>
    </location>
</feature>
<keyword evidence="1" id="KW-0812">Transmembrane</keyword>
<dbReference type="Proteomes" id="UP000317318">
    <property type="component" value="Chromosome"/>
</dbReference>
<evidence type="ECO:0000313" key="4">
    <source>
        <dbReference type="Proteomes" id="UP000317318"/>
    </source>
</evidence>
<dbReference type="OrthoDB" id="574237at2"/>
<feature type="domain" description="TIR" evidence="2">
    <location>
        <begin position="1"/>
        <end position="179"/>
    </location>
</feature>
<organism evidence="3 4">
    <name type="scientific">Stratiformator vulcanicus</name>
    <dbReference type="NCBI Taxonomy" id="2527980"/>
    <lineage>
        <taxon>Bacteria</taxon>
        <taxon>Pseudomonadati</taxon>
        <taxon>Planctomycetota</taxon>
        <taxon>Planctomycetia</taxon>
        <taxon>Planctomycetales</taxon>
        <taxon>Planctomycetaceae</taxon>
        <taxon>Stratiformator</taxon>
    </lineage>
</organism>
<proteinExistence type="predicted"/>
<dbReference type="KEGG" id="svp:Pan189_19830"/>
<name>A0A517R176_9PLAN</name>
<dbReference type="InterPro" id="IPR035897">
    <property type="entry name" value="Toll_tir_struct_dom_sf"/>
</dbReference>
<dbReference type="Gene3D" id="3.40.50.10140">
    <property type="entry name" value="Toll/interleukin-1 receptor homology (TIR) domain"/>
    <property type="match status" value="1"/>
</dbReference>
<dbReference type="AlphaFoldDB" id="A0A517R176"/>